<keyword evidence="3" id="KW-1185">Reference proteome</keyword>
<feature type="compositionally biased region" description="Basic residues" evidence="1">
    <location>
        <begin position="1"/>
        <end position="24"/>
    </location>
</feature>
<reference evidence="2 3" key="1">
    <citation type="journal article" date="2013" name="Curr. Biol.">
        <title>The Genome of the Foraminiferan Reticulomyxa filosa.</title>
        <authorList>
            <person name="Glockner G."/>
            <person name="Hulsmann N."/>
            <person name="Schleicher M."/>
            <person name="Noegel A.A."/>
            <person name="Eichinger L."/>
            <person name="Gallinger C."/>
            <person name="Pawlowski J."/>
            <person name="Sierra R."/>
            <person name="Euteneuer U."/>
            <person name="Pillet L."/>
            <person name="Moustafa A."/>
            <person name="Platzer M."/>
            <person name="Groth M."/>
            <person name="Szafranski K."/>
            <person name="Schliwa M."/>
        </authorList>
    </citation>
    <scope>NUCLEOTIDE SEQUENCE [LARGE SCALE GENOMIC DNA]</scope>
</reference>
<dbReference type="EMBL" id="ASPP01021960">
    <property type="protein sequence ID" value="ETO11850.1"/>
    <property type="molecule type" value="Genomic_DNA"/>
</dbReference>
<name>X6MFN8_RETFI</name>
<protein>
    <submittedName>
        <fullName evidence="2">Uncharacterized protein</fullName>
    </submittedName>
</protein>
<feature type="compositionally biased region" description="Basic and acidic residues" evidence="1">
    <location>
        <begin position="25"/>
        <end position="37"/>
    </location>
</feature>
<evidence type="ECO:0000313" key="2">
    <source>
        <dbReference type="EMBL" id="ETO11850.1"/>
    </source>
</evidence>
<evidence type="ECO:0000313" key="3">
    <source>
        <dbReference type="Proteomes" id="UP000023152"/>
    </source>
</evidence>
<proteinExistence type="predicted"/>
<accession>X6MFN8</accession>
<gene>
    <name evidence="2" type="ORF">RFI_25526</name>
</gene>
<evidence type="ECO:0000256" key="1">
    <source>
        <dbReference type="SAM" id="MobiDB-lite"/>
    </source>
</evidence>
<feature type="non-terminal residue" evidence="2">
    <location>
        <position position="1"/>
    </location>
</feature>
<comment type="caution">
    <text evidence="2">The sequence shown here is derived from an EMBL/GenBank/DDBJ whole genome shotgun (WGS) entry which is preliminary data.</text>
</comment>
<dbReference type="AlphaFoldDB" id="X6MFN8"/>
<sequence length="135" mass="15629">KKRKFEKKKKIKKKENWKKKKRKTFKNDKWKKGRGMENEKCAIAHRRDLSTKAESHTPSSRGRIGEVKFVVKTFFGKRDEVIVWSWPNECPVQDDDIVGLENGDACIVKWIGKVSFLAGEVIVNGLVKAIQIITM</sequence>
<dbReference type="Proteomes" id="UP000023152">
    <property type="component" value="Unassembled WGS sequence"/>
</dbReference>
<feature type="region of interest" description="Disordered" evidence="1">
    <location>
        <begin position="1"/>
        <end position="37"/>
    </location>
</feature>
<organism evidence="2 3">
    <name type="scientific">Reticulomyxa filosa</name>
    <dbReference type="NCBI Taxonomy" id="46433"/>
    <lineage>
        <taxon>Eukaryota</taxon>
        <taxon>Sar</taxon>
        <taxon>Rhizaria</taxon>
        <taxon>Retaria</taxon>
        <taxon>Foraminifera</taxon>
        <taxon>Monothalamids</taxon>
        <taxon>Reticulomyxidae</taxon>
        <taxon>Reticulomyxa</taxon>
    </lineage>
</organism>